<organism evidence="3 4">
    <name type="scientific">Mucilaginibacter mali</name>
    <dbReference type="NCBI Taxonomy" id="2740462"/>
    <lineage>
        <taxon>Bacteria</taxon>
        <taxon>Pseudomonadati</taxon>
        <taxon>Bacteroidota</taxon>
        <taxon>Sphingobacteriia</taxon>
        <taxon>Sphingobacteriales</taxon>
        <taxon>Sphingobacteriaceae</taxon>
        <taxon>Mucilaginibacter</taxon>
    </lineage>
</organism>
<dbReference type="Pfam" id="PF13715">
    <property type="entry name" value="CarbopepD_reg_2"/>
    <property type="match status" value="1"/>
</dbReference>
<keyword evidence="1" id="KW-1133">Transmembrane helix</keyword>
<dbReference type="SUPFAM" id="SSF49464">
    <property type="entry name" value="Carboxypeptidase regulatory domain-like"/>
    <property type="match status" value="1"/>
</dbReference>
<dbReference type="GO" id="GO:0055085">
    <property type="term" value="P:transmembrane transport"/>
    <property type="evidence" value="ECO:0007669"/>
    <property type="project" value="InterPro"/>
</dbReference>
<gene>
    <name evidence="3" type="ORF">HQ865_22615</name>
</gene>
<dbReference type="GO" id="GO:0004180">
    <property type="term" value="F:carboxypeptidase activity"/>
    <property type="evidence" value="ECO:0007669"/>
    <property type="project" value="UniProtKB-KW"/>
</dbReference>
<evidence type="ECO:0000313" key="4">
    <source>
        <dbReference type="Proteomes" id="UP000505355"/>
    </source>
</evidence>
<dbReference type="SUPFAM" id="SSF74653">
    <property type="entry name" value="TolA/TonB C-terminal domain"/>
    <property type="match status" value="1"/>
</dbReference>
<evidence type="ECO:0000313" key="3">
    <source>
        <dbReference type="EMBL" id="QKJ32437.1"/>
    </source>
</evidence>
<keyword evidence="1" id="KW-0812">Transmembrane</keyword>
<dbReference type="KEGG" id="mmab:HQ865_22615"/>
<keyword evidence="3" id="KW-0121">Carboxypeptidase</keyword>
<name>A0A7D4TZQ8_9SPHI</name>
<evidence type="ECO:0000259" key="2">
    <source>
        <dbReference type="Pfam" id="PF03544"/>
    </source>
</evidence>
<dbReference type="Pfam" id="PF03544">
    <property type="entry name" value="TonB_C"/>
    <property type="match status" value="1"/>
</dbReference>
<dbReference type="AlphaFoldDB" id="A0A7D4TZQ8"/>
<proteinExistence type="predicted"/>
<accession>A0A7D4TZQ8</accession>
<keyword evidence="3" id="KW-0645">Protease</keyword>
<keyword evidence="1" id="KW-0472">Membrane</keyword>
<dbReference type="EMBL" id="CP054139">
    <property type="protein sequence ID" value="QKJ32437.1"/>
    <property type="molecule type" value="Genomic_DNA"/>
</dbReference>
<reference evidence="3 4" key="1">
    <citation type="submission" date="2020-05" db="EMBL/GenBank/DDBJ databases">
        <title>Mucilaginibacter mali sp. nov.</title>
        <authorList>
            <person name="Kim H.S."/>
            <person name="Lee K.C."/>
            <person name="Suh M.K."/>
            <person name="Kim J.-S."/>
            <person name="Han K.-I."/>
            <person name="Eom M.K."/>
            <person name="Shin Y.K."/>
            <person name="Lee J.-S."/>
        </authorList>
    </citation>
    <scope>NUCLEOTIDE SEQUENCE [LARGE SCALE GENOMIC DNA]</scope>
    <source>
        <strain evidence="3 4">G2-14</strain>
    </source>
</reference>
<feature type="domain" description="TonB C-terminal" evidence="2">
    <location>
        <begin position="434"/>
        <end position="503"/>
    </location>
</feature>
<dbReference type="InterPro" id="IPR008969">
    <property type="entry name" value="CarboxyPept-like_regulatory"/>
</dbReference>
<feature type="transmembrane region" description="Helical" evidence="1">
    <location>
        <begin position="79"/>
        <end position="97"/>
    </location>
</feature>
<keyword evidence="4" id="KW-1185">Reference proteome</keyword>
<dbReference type="Gene3D" id="2.60.40.1120">
    <property type="entry name" value="Carboxypeptidase-like, regulatory domain"/>
    <property type="match status" value="1"/>
</dbReference>
<dbReference type="Proteomes" id="UP000505355">
    <property type="component" value="Chromosome"/>
</dbReference>
<dbReference type="RefSeq" id="WP_173417087.1">
    <property type="nucleotide sequence ID" value="NZ_CP054139.1"/>
</dbReference>
<protein>
    <submittedName>
        <fullName evidence="3">Carboxypeptidase-like regulatory domain-containing protein</fullName>
    </submittedName>
</protein>
<keyword evidence="3" id="KW-0378">Hydrolase</keyword>
<sequence length="509" mass="55012">MAYKKHYISQIRKYLNGELDARAMHQLEREAQDDPFLMDAMEGYEQTTGPQQGQLNDLDALLEKRIGPSKVRRIIPWKYYAAAASVLLFLTIGYLRYGRQEAPVDKKTAALEKAPAPADHPLVNADTVAKTVADNKMLAATVPPAPANKPQAQLRQATVKADAEIRIDEPVGNSDVKAVTAYGYAKNDVKVKPNATLAELLKKMEGIEVDSNGNLTAKGRAVTKVRLNGKDYTGADVQQAVKNLPADIIEKAQVIDDYGDQAAKTGIKTGDPAKVLSIATRKQSKDSVALKEVVIPGLAKLSQKDIDKKASAPQTLKAKVEGAEVTTPKKISGTILSDLGLPLPGATVFIDGTKKGTQTDAQGHFSIPAEGQATLNVRSLGFQSKQVKARADDSVKVALQSEGASLAEVVIVNPNKAAVKEAHPQMGWDNYNKYLQRQAIGDKTGTVRLSFTVSSKGELSDFKVLNSFDTDEDKRAIDIVKTGPRWNGAAGGKTKTVKLNIEFSKRNEE</sequence>
<evidence type="ECO:0000256" key="1">
    <source>
        <dbReference type="SAM" id="Phobius"/>
    </source>
</evidence>
<dbReference type="InterPro" id="IPR037682">
    <property type="entry name" value="TonB_C"/>
</dbReference>